<keyword evidence="1" id="KW-0040">ANK repeat</keyword>
<dbReference type="InterPro" id="IPR036770">
    <property type="entry name" value="Ankyrin_rpt-contain_sf"/>
</dbReference>
<gene>
    <name evidence="3" type="ORF">SCF082_LOCUS51513</name>
</gene>
<feature type="repeat" description="ANK" evidence="1">
    <location>
        <begin position="104"/>
        <end position="136"/>
    </location>
</feature>
<feature type="compositionally biased region" description="Basic and acidic residues" evidence="2">
    <location>
        <begin position="1"/>
        <end position="16"/>
    </location>
</feature>
<name>A0ABP0SEW5_9DINO</name>
<reference evidence="3 4" key="1">
    <citation type="submission" date="2024-02" db="EMBL/GenBank/DDBJ databases">
        <authorList>
            <person name="Chen Y."/>
            <person name="Shah S."/>
            <person name="Dougan E. K."/>
            <person name="Thang M."/>
            <person name="Chan C."/>
        </authorList>
    </citation>
    <scope>NUCLEOTIDE SEQUENCE [LARGE SCALE GENOMIC DNA]</scope>
</reference>
<organism evidence="3 4">
    <name type="scientific">Durusdinium trenchii</name>
    <dbReference type="NCBI Taxonomy" id="1381693"/>
    <lineage>
        <taxon>Eukaryota</taxon>
        <taxon>Sar</taxon>
        <taxon>Alveolata</taxon>
        <taxon>Dinophyceae</taxon>
        <taxon>Suessiales</taxon>
        <taxon>Symbiodiniaceae</taxon>
        <taxon>Durusdinium</taxon>
    </lineage>
</organism>
<evidence type="ECO:0000256" key="2">
    <source>
        <dbReference type="SAM" id="MobiDB-lite"/>
    </source>
</evidence>
<dbReference type="InterPro" id="IPR002110">
    <property type="entry name" value="Ankyrin_rpt"/>
</dbReference>
<proteinExistence type="predicted"/>
<comment type="caution">
    <text evidence="3">The sequence shown here is derived from an EMBL/GenBank/DDBJ whole genome shotgun (WGS) entry which is preliminary data.</text>
</comment>
<keyword evidence="4" id="KW-1185">Reference proteome</keyword>
<dbReference type="Gene3D" id="1.25.40.20">
    <property type="entry name" value="Ankyrin repeat-containing domain"/>
    <property type="match status" value="1"/>
</dbReference>
<dbReference type="EMBL" id="CAXAMM010043607">
    <property type="protein sequence ID" value="CAK9110932.1"/>
    <property type="molecule type" value="Genomic_DNA"/>
</dbReference>
<dbReference type="PROSITE" id="PS50088">
    <property type="entry name" value="ANK_REPEAT"/>
    <property type="match status" value="1"/>
</dbReference>
<dbReference type="Pfam" id="PF00023">
    <property type="entry name" value="Ank"/>
    <property type="match status" value="1"/>
</dbReference>
<evidence type="ECO:0000313" key="3">
    <source>
        <dbReference type="EMBL" id="CAK9110932.1"/>
    </source>
</evidence>
<sequence>MEKQFHDLFPENDGKMPRGVSTQSNGYSRDVSGGTCSRNTVDSKPRMSGWETFGIAGAAQAEAIGNSGRIYHLKKHLYMKSFLRKNGFRDVNSARAGGCFFRRESLCPIHVAAQHGDLSLIEILLAARADPEKETSRGRTAMDLASEADMYGSHRQVLSALQSLQSKP</sequence>
<dbReference type="SUPFAM" id="SSF48403">
    <property type="entry name" value="Ankyrin repeat"/>
    <property type="match status" value="1"/>
</dbReference>
<protein>
    <submittedName>
        <fullName evidence="3">ANK_REP_REGION domain-containing protein</fullName>
    </submittedName>
</protein>
<feature type="region of interest" description="Disordered" evidence="2">
    <location>
        <begin position="1"/>
        <end position="40"/>
    </location>
</feature>
<accession>A0ABP0SEW5</accession>
<dbReference type="Proteomes" id="UP001642464">
    <property type="component" value="Unassembled WGS sequence"/>
</dbReference>
<evidence type="ECO:0000313" key="4">
    <source>
        <dbReference type="Proteomes" id="UP001642464"/>
    </source>
</evidence>
<evidence type="ECO:0000256" key="1">
    <source>
        <dbReference type="PROSITE-ProRule" id="PRU00023"/>
    </source>
</evidence>
<dbReference type="PROSITE" id="PS50297">
    <property type="entry name" value="ANK_REP_REGION"/>
    <property type="match status" value="1"/>
</dbReference>